<reference evidence="1" key="1">
    <citation type="journal article" date="2020" name="Nature">
        <title>Giant virus diversity and host interactions through global metagenomics.</title>
        <authorList>
            <person name="Schulz F."/>
            <person name="Roux S."/>
            <person name="Paez-Espino D."/>
            <person name="Jungbluth S."/>
            <person name="Walsh D.A."/>
            <person name="Denef V.J."/>
            <person name="McMahon K.D."/>
            <person name="Konstantinidis K.T."/>
            <person name="Eloe-Fadrosh E.A."/>
            <person name="Kyrpides N.C."/>
            <person name="Woyke T."/>
        </authorList>
    </citation>
    <scope>NUCLEOTIDE SEQUENCE</scope>
    <source>
        <strain evidence="1">GVMAG-M-3300020192-26</strain>
    </source>
</reference>
<dbReference type="AlphaFoldDB" id="A0A6C0CB54"/>
<dbReference type="Pfam" id="PF05725">
    <property type="entry name" value="FNIP"/>
    <property type="match status" value="1"/>
</dbReference>
<evidence type="ECO:0000313" key="1">
    <source>
        <dbReference type="EMBL" id="QHT01573.1"/>
    </source>
</evidence>
<name>A0A6C0CB54_9ZZZZ</name>
<sequence>MDTPILDETEIYDQKCGVLMTINGKEYKLRRSLFETFDISNAITDSGFDTLEFKWDISPENIEVAFYAAAKKYDTYFQKNMLSDDISVILFLRYLGVELKILMRFMKHMLYGPIIYFVDECAKIPYHEIMLFIFERYDRWTLYNPSNEQDTLKGNFETLVKKILTPHFPIEFQTKVILESALENMTEPTKYSTSAIPSSVSHIIFGPNFNQPINDAFPSGVLDPTL</sequence>
<protein>
    <recommendedName>
        <fullName evidence="2">BTB domain-containing protein</fullName>
    </recommendedName>
</protein>
<evidence type="ECO:0008006" key="2">
    <source>
        <dbReference type="Google" id="ProtNLM"/>
    </source>
</evidence>
<accession>A0A6C0CB54</accession>
<organism evidence="1">
    <name type="scientific">viral metagenome</name>
    <dbReference type="NCBI Taxonomy" id="1070528"/>
    <lineage>
        <taxon>unclassified sequences</taxon>
        <taxon>metagenomes</taxon>
        <taxon>organismal metagenomes</taxon>
    </lineage>
</organism>
<proteinExistence type="predicted"/>
<dbReference type="EMBL" id="MN739377">
    <property type="protein sequence ID" value="QHT01573.1"/>
    <property type="molecule type" value="Genomic_DNA"/>
</dbReference>
<dbReference type="InterPro" id="IPR008615">
    <property type="entry name" value="FNIP"/>
</dbReference>